<organism evidence="6 7">
    <name type="scientific">Actinomadura adrarensis</name>
    <dbReference type="NCBI Taxonomy" id="1819600"/>
    <lineage>
        <taxon>Bacteria</taxon>
        <taxon>Bacillati</taxon>
        <taxon>Actinomycetota</taxon>
        <taxon>Actinomycetes</taxon>
        <taxon>Streptosporangiales</taxon>
        <taxon>Thermomonosporaceae</taxon>
        <taxon>Actinomadura</taxon>
    </lineage>
</organism>
<feature type="domain" description="Glycosyl hydrolases family 39 N-terminal catalytic" evidence="5">
    <location>
        <begin position="190"/>
        <end position="365"/>
    </location>
</feature>
<keyword evidence="7" id="KW-1185">Reference proteome</keyword>
<reference evidence="7" key="1">
    <citation type="journal article" date="2019" name="Int. J. Syst. Evol. Microbiol.">
        <title>The Global Catalogue of Microorganisms (GCM) 10K type strain sequencing project: providing services to taxonomists for standard genome sequencing and annotation.</title>
        <authorList>
            <consortium name="The Broad Institute Genomics Platform"/>
            <consortium name="The Broad Institute Genome Sequencing Center for Infectious Disease"/>
            <person name="Wu L."/>
            <person name="Ma J."/>
        </authorList>
    </citation>
    <scope>NUCLEOTIDE SEQUENCE [LARGE SCALE GENOMIC DNA]</scope>
    <source>
        <strain evidence="7">JCM 31696</strain>
    </source>
</reference>
<evidence type="ECO:0000256" key="4">
    <source>
        <dbReference type="SAM" id="SignalP"/>
    </source>
</evidence>
<comment type="caution">
    <text evidence="6">The sequence shown here is derived from an EMBL/GenBank/DDBJ whole genome shotgun (WGS) entry which is preliminary data.</text>
</comment>
<evidence type="ECO:0000256" key="2">
    <source>
        <dbReference type="ARBA" id="ARBA00022801"/>
    </source>
</evidence>
<accession>A0ABW3CSD8</accession>
<proteinExistence type="inferred from homology"/>
<feature type="non-terminal residue" evidence="6">
    <location>
        <position position="1"/>
    </location>
</feature>
<comment type="similarity">
    <text evidence="1">Belongs to the glycosyl hydrolase 39 family.</text>
</comment>
<keyword evidence="3" id="KW-0326">Glycosidase</keyword>
<dbReference type="Gene3D" id="3.20.20.80">
    <property type="entry name" value="Glycosidases"/>
    <property type="match status" value="1"/>
</dbReference>
<evidence type="ECO:0000259" key="5">
    <source>
        <dbReference type="Pfam" id="PF01229"/>
    </source>
</evidence>
<dbReference type="Pfam" id="PF01229">
    <property type="entry name" value="Glyco_hydro_39"/>
    <property type="match status" value="1"/>
</dbReference>
<keyword evidence="4" id="KW-0732">Signal</keyword>
<dbReference type="EMBL" id="JBHTIR010004098">
    <property type="protein sequence ID" value="MFD0856396.1"/>
    <property type="molecule type" value="Genomic_DNA"/>
</dbReference>
<evidence type="ECO:0000313" key="7">
    <source>
        <dbReference type="Proteomes" id="UP001597083"/>
    </source>
</evidence>
<evidence type="ECO:0000256" key="3">
    <source>
        <dbReference type="ARBA" id="ARBA00023295"/>
    </source>
</evidence>
<feature type="signal peptide" evidence="4">
    <location>
        <begin position="1"/>
        <end position="17"/>
    </location>
</feature>
<dbReference type="Proteomes" id="UP001597083">
    <property type="component" value="Unassembled WGS sequence"/>
</dbReference>
<dbReference type="InterPro" id="IPR017853">
    <property type="entry name" value="GH"/>
</dbReference>
<evidence type="ECO:0000256" key="1">
    <source>
        <dbReference type="ARBA" id="ARBA00008875"/>
    </source>
</evidence>
<dbReference type="InterPro" id="IPR049166">
    <property type="entry name" value="GH39_cat"/>
</dbReference>
<evidence type="ECO:0000313" key="6">
    <source>
        <dbReference type="EMBL" id="MFD0856396.1"/>
    </source>
</evidence>
<name>A0ABW3CSD8_9ACTN</name>
<feature type="chain" id="PRO_5046322121" description="Glycosyl hydrolases family 39 N-terminal catalytic domain-containing protein" evidence="4">
    <location>
        <begin position="18"/>
        <end position="510"/>
    </location>
</feature>
<gene>
    <name evidence="6" type="ORF">ACFQ07_29420</name>
</gene>
<dbReference type="SUPFAM" id="SSF51445">
    <property type="entry name" value="(Trans)glycosidases"/>
    <property type="match status" value="1"/>
</dbReference>
<keyword evidence="2" id="KW-0378">Hydrolase</keyword>
<protein>
    <recommendedName>
        <fullName evidence="5">Glycosyl hydrolases family 39 N-terminal catalytic domain-containing protein</fullName>
    </recommendedName>
</protein>
<sequence>ATAALALATLIAGTALASIEPSARADTSALSSATVSVDFAAERGRLPRPEQYNNFGNVTAWPEQRADDVAFLNKQGLRGDIYRIWLSSPNAPDEDDIFHQCDLATRSCDFSELDAYLTQASTVSDSVLVNLNPMDFIEGKRPIKDLKPLLALMLHELKQEHPKVDYVEVFNEPDWNYHGVQRRQGRPADQTTLQPGGLYRFYKPFYEAVNEVNKNLRRSDRIQVGGPALMYMDSKWLKPFLDAYAADRDPRKRLDFLSYHAYLKWDDNYQTPTLYNQDLRVVASERTTIRTWLKERRIRTDTPALITETGIYPGPAFDDPDPANDYIRQAAGLATYSYLYADQPDTHMFNWCVRHRVEERKDQLVTRTPNGPLTDTFTPYGNMLLMQSRMKDTRVAASTHGARQDDNGLYAMASKDRTGASLMVWNWQHSHTISHQATIDMSRLPANLRHGPVRRRTYRIDQMTSNYFANPATANLQLVEQKTIHPGKIHTQRIDLAPNAIYLILLEPTR</sequence>